<evidence type="ECO:0000313" key="1">
    <source>
        <dbReference type="EMBL" id="KAK6512562.1"/>
    </source>
</evidence>
<dbReference type="EMBL" id="JAVHJL010000001">
    <property type="protein sequence ID" value="KAK6512562.1"/>
    <property type="molecule type" value="Genomic_DNA"/>
</dbReference>
<keyword evidence="2" id="KW-1185">Reference proteome</keyword>
<protein>
    <submittedName>
        <fullName evidence="1">Uncharacterized protein</fullName>
    </submittedName>
</protein>
<proteinExistence type="predicted"/>
<reference evidence="1 2" key="1">
    <citation type="submission" date="2023-08" db="EMBL/GenBank/DDBJ databases">
        <authorList>
            <person name="Palmer J.M."/>
        </authorList>
    </citation>
    <scope>NUCLEOTIDE SEQUENCE [LARGE SCALE GENOMIC DNA]</scope>
    <source>
        <strain evidence="1 2">TWF481</strain>
    </source>
</reference>
<sequence>MAKERMKVVDPQHVQTHSQKLVEKGVEASEAQKRASVAFQAVKEDMESKTKK</sequence>
<dbReference type="Proteomes" id="UP001370758">
    <property type="component" value="Unassembled WGS sequence"/>
</dbReference>
<accession>A0AAV9WSP5</accession>
<dbReference type="AlphaFoldDB" id="A0AAV9WSP5"/>
<evidence type="ECO:0000313" key="2">
    <source>
        <dbReference type="Proteomes" id="UP001370758"/>
    </source>
</evidence>
<name>A0AAV9WSP5_9PEZI</name>
<organism evidence="1 2">
    <name type="scientific">Arthrobotrys musiformis</name>
    <dbReference type="NCBI Taxonomy" id="47236"/>
    <lineage>
        <taxon>Eukaryota</taxon>
        <taxon>Fungi</taxon>
        <taxon>Dikarya</taxon>
        <taxon>Ascomycota</taxon>
        <taxon>Pezizomycotina</taxon>
        <taxon>Orbiliomycetes</taxon>
        <taxon>Orbiliales</taxon>
        <taxon>Orbiliaceae</taxon>
        <taxon>Arthrobotrys</taxon>
    </lineage>
</organism>
<gene>
    <name evidence="1" type="ORF">TWF481_001447</name>
</gene>
<comment type="caution">
    <text evidence="1">The sequence shown here is derived from an EMBL/GenBank/DDBJ whole genome shotgun (WGS) entry which is preliminary data.</text>
</comment>